<evidence type="ECO:0000256" key="5">
    <source>
        <dbReference type="ARBA" id="ARBA00022723"/>
    </source>
</evidence>
<keyword evidence="5" id="KW-0479">Metal-binding</keyword>
<dbReference type="Pfam" id="PF13177">
    <property type="entry name" value="DNA_pol3_delta2"/>
    <property type="match status" value="1"/>
</dbReference>
<dbReference type="NCBIfam" id="TIGR02397">
    <property type="entry name" value="dnaX_nterm"/>
    <property type="match status" value="1"/>
</dbReference>
<dbReference type="Proteomes" id="UP000183649">
    <property type="component" value="Unassembled WGS sequence"/>
</dbReference>
<feature type="domain" description="AAA+ ATPase" evidence="13">
    <location>
        <begin position="37"/>
        <end position="199"/>
    </location>
</feature>
<evidence type="ECO:0000256" key="12">
    <source>
        <dbReference type="SAM" id="MobiDB-lite"/>
    </source>
</evidence>
<dbReference type="EC" id="2.7.7.7" evidence="11"/>
<keyword evidence="6 11" id="KW-0547">Nucleotide-binding</keyword>
<keyword evidence="2 11" id="KW-0808">Transferase</keyword>
<dbReference type="Gene3D" id="1.10.8.60">
    <property type="match status" value="1"/>
</dbReference>
<dbReference type="InterPro" id="IPR038249">
    <property type="entry name" value="PolIII_tau_V_sf"/>
</dbReference>
<dbReference type="GO" id="GO:0006261">
    <property type="term" value="P:DNA-templated DNA replication"/>
    <property type="evidence" value="ECO:0007669"/>
    <property type="project" value="TreeGrafter"/>
</dbReference>
<sequence length="620" mass="64953">MTSVALARKWRPKSFASLVGQDHVVRALTHALDHNRLHHAYLFTGTRGVGKTTVSRILAKALNCTGPDGQGGVTSQPCGVCPACTEIDAGRFVDYIELDAASNRGVEDMTTLLEQAVYKPTAGRFKVYMIDEVHMLSNHAFNAMLKTLEEPPDYVKFVLATTDPQKVPVTVLSRCLQFNLKQMMPAAIVDHLQQVLKAENVPAEDAALRLIARAAHGSMRDALSLTDQALAYCAGRVETAAVQQMLGTVDRSDLLQILQALAAQDGVAMIAQADALEARGLSFGVALEELATLLQTLALLQLVPQAADAQDPQHEMLMTLAGQLSPELVQLAYTTVLHGRNELSLAPDDRTGFTMTLLRLLAFAPVVAGSVPTGGLALPNGGGAAPASQGKAAPVAQASAPVAKPSVQTASEAMPRSAAILSAPSESAAPIHVAQEAATTGLIASTKPPAVPLAEAQIARAAAPVPSSATQPAAPPQGAAIKPPLQIAPGTDWPALVQRLDVPAGLPRALAQQSELVALDGLNWLLRVPNEQLTRAGSLDKLQTAVRQALGQDIMLRTETGEVTDSATQRDARARAKAQADAEAAIQGDPLVQQLIRDLGAQIVPGSLKPMPAAGRTSSA</sequence>
<dbReference type="EMBL" id="CYHF01000004">
    <property type="protein sequence ID" value="CUA96129.1"/>
    <property type="molecule type" value="Genomic_DNA"/>
</dbReference>
<dbReference type="InterPro" id="IPR003593">
    <property type="entry name" value="AAA+_ATPase"/>
</dbReference>
<dbReference type="GO" id="GO:0003887">
    <property type="term" value="F:DNA-directed DNA polymerase activity"/>
    <property type="evidence" value="ECO:0007669"/>
    <property type="project" value="UniProtKB-KW"/>
</dbReference>
<organism evidence="14 15">
    <name type="scientific">Thiomonas bhubaneswarensis</name>
    <dbReference type="NCBI Taxonomy" id="339866"/>
    <lineage>
        <taxon>Bacteria</taxon>
        <taxon>Pseudomonadati</taxon>
        <taxon>Pseudomonadota</taxon>
        <taxon>Betaproteobacteria</taxon>
        <taxon>Burkholderiales</taxon>
        <taxon>Thiomonas</taxon>
    </lineage>
</organism>
<dbReference type="Gene3D" id="3.40.50.300">
    <property type="entry name" value="P-loop containing nucleotide triphosphate hydrolases"/>
    <property type="match status" value="1"/>
</dbReference>
<dbReference type="GO" id="GO:0003677">
    <property type="term" value="F:DNA binding"/>
    <property type="evidence" value="ECO:0007669"/>
    <property type="project" value="InterPro"/>
</dbReference>
<dbReference type="FunFam" id="1.20.272.10:FF:000003">
    <property type="entry name" value="DNA polymerase III subunit gamma/tau"/>
    <property type="match status" value="1"/>
</dbReference>
<comment type="similarity">
    <text evidence="1 11">Belongs to the DnaX/STICHEL family.</text>
</comment>
<comment type="catalytic activity">
    <reaction evidence="10 11">
        <text>DNA(n) + a 2'-deoxyribonucleoside 5'-triphosphate = DNA(n+1) + diphosphate</text>
        <dbReference type="Rhea" id="RHEA:22508"/>
        <dbReference type="Rhea" id="RHEA-COMP:17339"/>
        <dbReference type="Rhea" id="RHEA-COMP:17340"/>
        <dbReference type="ChEBI" id="CHEBI:33019"/>
        <dbReference type="ChEBI" id="CHEBI:61560"/>
        <dbReference type="ChEBI" id="CHEBI:173112"/>
        <dbReference type="EC" id="2.7.7.7"/>
    </reaction>
</comment>
<protein>
    <recommendedName>
        <fullName evidence="11">DNA polymerase III subunit gamma/tau</fullName>
        <ecNumber evidence="11">2.7.7.7</ecNumber>
    </recommendedName>
</protein>
<evidence type="ECO:0000256" key="7">
    <source>
        <dbReference type="ARBA" id="ARBA00022833"/>
    </source>
</evidence>
<dbReference type="InterPro" id="IPR027417">
    <property type="entry name" value="P-loop_NTPase"/>
</dbReference>
<dbReference type="SUPFAM" id="SSF48019">
    <property type="entry name" value="post-AAA+ oligomerization domain-like"/>
    <property type="match status" value="1"/>
</dbReference>
<keyword evidence="15" id="KW-1185">Reference proteome</keyword>
<evidence type="ECO:0000259" key="13">
    <source>
        <dbReference type="SMART" id="SM00382"/>
    </source>
</evidence>
<reference evidence="15" key="1">
    <citation type="submission" date="2015-08" db="EMBL/GenBank/DDBJ databases">
        <authorList>
            <person name="Varghese N."/>
        </authorList>
    </citation>
    <scope>NUCLEOTIDE SEQUENCE [LARGE SCALE GENOMIC DNA]</scope>
    <source>
        <strain evidence="15">DSM 18181</strain>
    </source>
</reference>
<dbReference type="GO" id="GO:0046872">
    <property type="term" value="F:metal ion binding"/>
    <property type="evidence" value="ECO:0007669"/>
    <property type="project" value="UniProtKB-KW"/>
</dbReference>
<evidence type="ECO:0000256" key="4">
    <source>
        <dbReference type="ARBA" id="ARBA00022705"/>
    </source>
</evidence>
<proteinExistence type="inferred from homology"/>
<dbReference type="RefSeq" id="WP_055450180.1">
    <property type="nucleotide sequence ID" value="NZ_CYHF01000004.1"/>
</dbReference>
<dbReference type="CDD" id="cd18137">
    <property type="entry name" value="HLD_clamp_pol_III_gamma_tau"/>
    <property type="match status" value="1"/>
</dbReference>
<evidence type="ECO:0000256" key="2">
    <source>
        <dbReference type="ARBA" id="ARBA00022679"/>
    </source>
</evidence>
<evidence type="ECO:0000256" key="8">
    <source>
        <dbReference type="ARBA" id="ARBA00022840"/>
    </source>
</evidence>
<keyword evidence="7" id="KW-0862">Zinc</keyword>
<comment type="function">
    <text evidence="11">DNA polymerase III is a complex, multichain enzyme responsible for most of the replicative synthesis in bacteria. This DNA polymerase also exhibits 3' to 5' exonuclease activity.</text>
</comment>
<keyword evidence="3 11" id="KW-0548">Nucleotidyltransferase</keyword>
<keyword evidence="4 11" id="KW-0235">DNA replication</keyword>
<dbReference type="InterPro" id="IPR050238">
    <property type="entry name" value="DNA_Rep/Repair_Clamp_Loader"/>
</dbReference>
<dbReference type="GO" id="GO:0005524">
    <property type="term" value="F:ATP binding"/>
    <property type="evidence" value="ECO:0007669"/>
    <property type="project" value="UniProtKB-KW"/>
</dbReference>
<comment type="subunit">
    <text evidence="11">DNA polymerase III contains a core (composed of alpha, epsilon and theta chains) that associates with a tau subunit. This core dimerizes to form the POLIII' complex. PolIII' associates with the gamma complex (composed of gamma, delta, delta', psi and chi chains) and with the beta chain to form the complete DNA polymerase III complex.</text>
</comment>
<dbReference type="PANTHER" id="PTHR11669">
    <property type="entry name" value="REPLICATION FACTOR C / DNA POLYMERASE III GAMMA-TAU SUBUNIT"/>
    <property type="match status" value="1"/>
</dbReference>
<evidence type="ECO:0000313" key="15">
    <source>
        <dbReference type="Proteomes" id="UP000183649"/>
    </source>
</evidence>
<dbReference type="PANTHER" id="PTHR11669:SF0">
    <property type="entry name" value="PROTEIN STICHEL-LIKE 2"/>
    <property type="match status" value="1"/>
</dbReference>
<feature type="region of interest" description="Disordered" evidence="12">
    <location>
        <begin position="464"/>
        <end position="483"/>
    </location>
</feature>
<dbReference type="FunFam" id="1.10.8.60:FF:000013">
    <property type="entry name" value="DNA polymerase III subunit gamma/tau"/>
    <property type="match status" value="1"/>
</dbReference>
<dbReference type="InterPro" id="IPR045085">
    <property type="entry name" value="HLD_clamp_pol_III_gamma_tau"/>
</dbReference>
<dbReference type="OrthoDB" id="9810148at2"/>
<dbReference type="SUPFAM" id="SSF52540">
    <property type="entry name" value="P-loop containing nucleoside triphosphate hydrolases"/>
    <property type="match status" value="1"/>
</dbReference>
<dbReference type="Pfam" id="PF22608">
    <property type="entry name" value="DNAX_ATPase_lid"/>
    <property type="match status" value="1"/>
</dbReference>
<dbReference type="STRING" id="339866.GCA_001418255_01250"/>
<evidence type="ECO:0000256" key="10">
    <source>
        <dbReference type="ARBA" id="ARBA00049244"/>
    </source>
</evidence>
<accession>A0A0K6HYZ8</accession>
<keyword evidence="9 11" id="KW-0239">DNA-directed DNA polymerase</keyword>
<evidence type="ECO:0000256" key="11">
    <source>
        <dbReference type="RuleBase" id="RU364063"/>
    </source>
</evidence>
<name>A0A0K6HYZ8_9BURK</name>
<dbReference type="SMART" id="SM00382">
    <property type="entry name" value="AAA"/>
    <property type="match status" value="1"/>
</dbReference>
<evidence type="ECO:0000256" key="1">
    <source>
        <dbReference type="ARBA" id="ARBA00006360"/>
    </source>
</evidence>
<evidence type="ECO:0000256" key="3">
    <source>
        <dbReference type="ARBA" id="ARBA00022695"/>
    </source>
</evidence>
<evidence type="ECO:0000313" key="14">
    <source>
        <dbReference type="EMBL" id="CUA96129.1"/>
    </source>
</evidence>
<dbReference type="Gene3D" id="1.20.272.10">
    <property type="match status" value="1"/>
</dbReference>
<dbReference type="Pfam" id="PF12169">
    <property type="entry name" value="DNA_pol3_gamma3"/>
    <property type="match status" value="1"/>
</dbReference>
<dbReference type="InterPro" id="IPR012763">
    <property type="entry name" value="DNA_pol_III_sug/sutau_N"/>
</dbReference>
<dbReference type="InterPro" id="IPR022754">
    <property type="entry name" value="DNA_pol_III_gamma-3"/>
</dbReference>
<gene>
    <name evidence="11" type="primary">dnaX</name>
    <name evidence="14" type="ORF">Ga0061069_10417</name>
</gene>
<dbReference type="AlphaFoldDB" id="A0A0K6HYZ8"/>
<keyword evidence="8 11" id="KW-0067">ATP-binding</keyword>
<evidence type="ECO:0000256" key="9">
    <source>
        <dbReference type="ARBA" id="ARBA00022932"/>
    </source>
</evidence>
<evidence type="ECO:0000256" key="6">
    <source>
        <dbReference type="ARBA" id="ARBA00022741"/>
    </source>
</evidence>
<dbReference type="Gene3D" id="3.30.300.150">
    <property type="entry name" value="DNA polymerase III, tau subunit, domain V"/>
    <property type="match status" value="1"/>
</dbReference>
<dbReference type="InterPro" id="IPR008921">
    <property type="entry name" value="DNA_pol3_clamp-load_cplx_C"/>
</dbReference>
<dbReference type="GO" id="GO:0009360">
    <property type="term" value="C:DNA polymerase III complex"/>
    <property type="evidence" value="ECO:0007669"/>
    <property type="project" value="InterPro"/>
</dbReference>
<dbReference type="CDD" id="cd00009">
    <property type="entry name" value="AAA"/>
    <property type="match status" value="1"/>
</dbReference>
<dbReference type="FunFam" id="3.40.50.300:FF:000014">
    <property type="entry name" value="DNA polymerase III subunit gamma/tau"/>
    <property type="match status" value="1"/>
</dbReference>